<name>A0A0E9XPH8_ANGAN</name>
<sequence>MLQAIKWKVNSHLLPGIYQHTPDRSVKWTICFVENLLES</sequence>
<proteinExistence type="predicted"/>
<organism evidence="1">
    <name type="scientific">Anguilla anguilla</name>
    <name type="common">European freshwater eel</name>
    <name type="synonym">Muraena anguilla</name>
    <dbReference type="NCBI Taxonomy" id="7936"/>
    <lineage>
        <taxon>Eukaryota</taxon>
        <taxon>Metazoa</taxon>
        <taxon>Chordata</taxon>
        <taxon>Craniata</taxon>
        <taxon>Vertebrata</taxon>
        <taxon>Euteleostomi</taxon>
        <taxon>Actinopterygii</taxon>
        <taxon>Neopterygii</taxon>
        <taxon>Teleostei</taxon>
        <taxon>Anguilliformes</taxon>
        <taxon>Anguillidae</taxon>
        <taxon>Anguilla</taxon>
    </lineage>
</organism>
<protein>
    <submittedName>
        <fullName evidence="1">Uncharacterized protein</fullName>
    </submittedName>
</protein>
<evidence type="ECO:0000313" key="1">
    <source>
        <dbReference type="EMBL" id="JAI03614.1"/>
    </source>
</evidence>
<reference evidence="1" key="1">
    <citation type="submission" date="2014-11" db="EMBL/GenBank/DDBJ databases">
        <authorList>
            <person name="Amaro Gonzalez C."/>
        </authorList>
    </citation>
    <scope>NUCLEOTIDE SEQUENCE</scope>
</reference>
<reference evidence="1" key="2">
    <citation type="journal article" date="2015" name="Fish Shellfish Immunol.">
        <title>Early steps in the European eel (Anguilla anguilla)-Vibrio vulnificus interaction in the gills: Role of the RtxA13 toxin.</title>
        <authorList>
            <person name="Callol A."/>
            <person name="Pajuelo D."/>
            <person name="Ebbesson L."/>
            <person name="Teles M."/>
            <person name="MacKenzie S."/>
            <person name="Amaro C."/>
        </authorList>
    </citation>
    <scope>NUCLEOTIDE SEQUENCE</scope>
</reference>
<dbReference type="AlphaFoldDB" id="A0A0E9XPH8"/>
<accession>A0A0E9XPH8</accession>
<dbReference type="EMBL" id="GBXM01004964">
    <property type="protein sequence ID" value="JAI03614.1"/>
    <property type="molecule type" value="Transcribed_RNA"/>
</dbReference>